<dbReference type="EMBL" id="JMIU01000001">
    <property type="protein sequence ID" value="KDN94959.1"/>
    <property type="molecule type" value="Genomic_DNA"/>
</dbReference>
<protein>
    <submittedName>
        <fullName evidence="2">Transcriptional regulator</fullName>
    </submittedName>
</protein>
<keyword evidence="3" id="KW-1185">Reference proteome</keyword>
<reference evidence="2 3" key="1">
    <citation type="submission" date="2014-04" db="EMBL/GenBank/DDBJ databases">
        <title>Draft genome sequence of Hydrogenovibrio marinus MH-110, a model organism for aerobic H2 metabolism.</title>
        <authorList>
            <person name="Cha H.J."/>
            <person name="Jo B.H."/>
            <person name="Hwang B.H."/>
        </authorList>
    </citation>
    <scope>NUCLEOTIDE SEQUENCE [LARGE SCALE GENOMIC DNA]</scope>
    <source>
        <strain evidence="2 3">MH-110</strain>
    </source>
</reference>
<organism evidence="2 3">
    <name type="scientific">Hydrogenovibrio marinus</name>
    <dbReference type="NCBI Taxonomy" id="28885"/>
    <lineage>
        <taxon>Bacteria</taxon>
        <taxon>Pseudomonadati</taxon>
        <taxon>Pseudomonadota</taxon>
        <taxon>Gammaproteobacteria</taxon>
        <taxon>Thiotrichales</taxon>
        <taxon>Piscirickettsiaceae</taxon>
        <taxon>Hydrogenovibrio</taxon>
    </lineage>
</organism>
<dbReference type="Proteomes" id="UP000027341">
    <property type="component" value="Unassembled WGS sequence"/>
</dbReference>
<dbReference type="STRING" id="28885.EI16_01200"/>
<accession>A0A066ZRQ6</accession>
<dbReference type="Gene3D" id="1.10.10.10">
    <property type="entry name" value="Winged helix-like DNA-binding domain superfamily/Winged helix DNA-binding domain"/>
    <property type="match status" value="1"/>
</dbReference>
<dbReference type="Pfam" id="PF09012">
    <property type="entry name" value="FeoC"/>
    <property type="match status" value="1"/>
</dbReference>
<dbReference type="InterPro" id="IPR015102">
    <property type="entry name" value="Tscrpt_reg_HTH_FeoC"/>
</dbReference>
<dbReference type="SUPFAM" id="SSF46785">
    <property type="entry name" value="Winged helix' DNA-binding domain"/>
    <property type="match status" value="1"/>
</dbReference>
<gene>
    <name evidence="2" type="ORF">EI16_01200</name>
</gene>
<proteinExistence type="predicted"/>
<dbReference type="InterPro" id="IPR036388">
    <property type="entry name" value="WH-like_DNA-bd_sf"/>
</dbReference>
<name>A0A066ZRQ6_HYDMR</name>
<evidence type="ECO:0000313" key="2">
    <source>
        <dbReference type="EMBL" id="KDN94959.1"/>
    </source>
</evidence>
<dbReference type="InterPro" id="IPR036390">
    <property type="entry name" value="WH_DNA-bd_sf"/>
</dbReference>
<evidence type="ECO:0000259" key="1">
    <source>
        <dbReference type="Pfam" id="PF09012"/>
    </source>
</evidence>
<comment type="caution">
    <text evidence="2">The sequence shown here is derived from an EMBL/GenBank/DDBJ whole genome shotgun (WGS) entry which is preliminary data.</text>
</comment>
<sequence>MILLEMKRYIREHQQVSTDDLKNRFDLDDNALQGLLTPLIEQGHVQLVSSDGESCSTGNCNSGCSSSAKEMVYWTAKRLKSLNIAVQVQL</sequence>
<dbReference type="RefSeq" id="WP_029908584.1">
    <property type="nucleotide sequence ID" value="NZ_AP020335.1"/>
</dbReference>
<dbReference type="AlphaFoldDB" id="A0A066ZRQ6"/>
<feature type="domain" description="Transcriptional regulator HTH-type FeoC" evidence="1">
    <location>
        <begin position="2"/>
        <end position="68"/>
    </location>
</feature>
<evidence type="ECO:0000313" key="3">
    <source>
        <dbReference type="Proteomes" id="UP000027341"/>
    </source>
</evidence>